<organism evidence="1 2">
    <name type="scientific">Strigamia maritima</name>
    <name type="common">European centipede</name>
    <name type="synonym">Geophilus maritimus</name>
    <dbReference type="NCBI Taxonomy" id="126957"/>
    <lineage>
        <taxon>Eukaryota</taxon>
        <taxon>Metazoa</taxon>
        <taxon>Ecdysozoa</taxon>
        <taxon>Arthropoda</taxon>
        <taxon>Myriapoda</taxon>
        <taxon>Chilopoda</taxon>
        <taxon>Pleurostigmophora</taxon>
        <taxon>Geophilomorpha</taxon>
        <taxon>Linotaeniidae</taxon>
        <taxon>Strigamia</taxon>
    </lineage>
</organism>
<dbReference type="HOGENOM" id="CLU_2226491_0_0_1"/>
<dbReference type="AlphaFoldDB" id="T1JKD1"/>
<dbReference type="GO" id="GO:0036122">
    <property type="term" value="F:BMP binding"/>
    <property type="evidence" value="ECO:0007669"/>
    <property type="project" value="TreeGrafter"/>
</dbReference>
<dbReference type="eggNOG" id="ENOG502SZG1">
    <property type="taxonomic scope" value="Eukaryota"/>
</dbReference>
<protein>
    <submittedName>
        <fullName evidence="1">Uncharacterized protein</fullName>
    </submittedName>
</protein>
<dbReference type="InterPro" id="IPR052278">
    <property type="entry name" value="Chordin-like_regulators"/>
</dbReference>
<evidence type="ECO:0000313" key="1">
    <source>
        <dbReference type="EnsemblMetazoa" id="SMAR014311-PA"/>
    </source>
</evidence>
<dbReference type="Proteomes" id="UP000014500">
    <property type="component" value="Unassembled WGS sequence"/>
</dbReference>
<reference evidence="1" key="2">
    <citation type="submission" date="2015-02" db="UniProtKB">
        <authorList>
            <consortium name="EnsemblMetazoa"/>
        </authorList>
    </citation>
    <scope>IDENTIFICATION</scope>
</reference>
<dbReference type="PANTHER" id="PTHR46526:SF1">
    <property type="entry name" value="CHORDIN"/>
    <property type="match status" value="1"/>
</dbReference>
<dbReference type="GO" id="GO:0030514">
    <property type="term" value="P:negative regulation of BMP signaling pathway"/>
    <property type="evidence" value="ECO:0007669"/>
    <property type="project" value="TreeGrafter"/>
</dbReference>
<reference evidence="2" key="1">
    <citation type="submission" date="2011-05" db="EMBL/GenBank/DDBJ databases">
        <authorList>
            <person name="Richards S.R."/>
            <person name="Qu J."/>
            <person name="Jiang H."/>
            <person name="Jhangiani S.N."/>
            <person name="Agravi P."/>
            <person name="Goodspeed R."/>
            <person name="Gross S."/>
            <person name="Mandapat C."/>
            <person name="Jackson L."/>
            <person name="Mathew T."/>
            <person name="Pu L."/>
            <person name="Thornton R."/>
            <person name="Saada N."/>
            <person name="Wilczek-Boney K.B."/>
            <person name="Lee S."/>
            <person name="Kovar C."/>
            <person name="Wu Y."/>
            <person name="Scherer S.E."/>
            <person name="Worley K.C."/>
            <person name="Muzny D.M."/>
            <person name="Gibbs R."/>
        </authorList>
    </citation>
    <scope>NUCLEOTIDE SEQUENCE</scope>
    <source>
        <strain evidence="2">Brora</strain>
    </source>
</reference>
<dbReference type="PANTHER" id="PTHR46526">
    <property type="entry name" value="CHORDIN"/>
    <property type="match status" value="1"/>
</dbReference>
<sequence>MMSPSLVLLSGRSQLCAVRFPSSAVCVLYNKDFGRDFLAYCVRSVVQTIKFAECHFGGKTYELEDTWHPDLGHPFGVMYCVRCECMMVSEDNFFSFFDIFWGKRVE</sequence>
<dbReference type="EMBL" id="JH432011">
    <property type="status" value="NOT_ANNOTATED_CDS"/>
    <property type="molecule type" value="Genomic_DNA"/>
</dbReference>
<name>T1JKD1_STRMM</name>
<dbReference type="GO" id="GO:0009953">
    <property type="term" value="P:dorsal/ventral pattern formation"/>
    <property type="evidence" value="ECO:0007669"/>
    <property type="project" value="TreeGrafter"/>
</dbReference>
<evidence type="ECO:0000313" key="2">
    <source>
        <dbReference type="Proteomes" id="UP000014500"/>
    </source>
</evidence>
<accession>T1JKD1</accession>
<keyword evidence="2" id="KW-1185">Reference proteome</keyword>
<dbReference type="EnsemblMetazoa" id="SMAR014311-RA">
    <property type="protein sequence ID" value="SMAR014311-PA"/>
    <property type="gene ID" value="SMAR014311"/>
</dbReference>
<dbReference type="GO" id="GO:0005615">
    <property type="term" value="C:extracellular space"/>
    <property type="evidence" value="ECO:0007669"/>
    <property type="project" value="TreeGrafter"/>
</dbReference>
<proteinExistence type="predicted"/>